<dbReference type="Proteomes" id="UP001431784">
    <property type="component" value="Unassembled WGS sequence"/>
</dbReference>
<evidence type="ECO:0000256" key="1">
    <source>
        <dbReference type="ARBA" id="ARBA00004141"/>
    </source>
</evidence>
<feature type="transmembrane region" description="Helical" evidence="6">
    <location>
        <begin position="178"/>
        <end position="197"/>
    </location>
</feature>
<evidence type="ECO:0000256" key="2">
    <source>
        <dbReference type="ARBA" id="ARBA00009853"/>
    </source>
</evidence>
<dbReference type="RefSeq" id="WP_274352816.1">
    <property type="nucleotide sequence ID" value="NZ_JAQZSM010000012.1"/>
</dbReference>
<keyword evidence="5 6" id="KW-0472">Membrane</keyword>
<feature type="transmembrane region" description="Helical" evidence="6">
    <location>
        <begin position="71"/>
        <end position="91"/>
    </location>
</feature>
<dbReference type="Gene3D" id="1.10.3730.20">
    <property type="match status" value="1"/>
</dbReference>
<dbReference type="SUPFAM" id="SSF103481">
    <property type="entry name" value="Multidrug resistance efflux transporter EmrE"/>
    <property type="match status" value="2"/>
</dbReference>
<sequence>MKDDNTRAAVFMLVGSSAFAVNDTFLKLLGTDLSAFQILAMRGAIVTCLFGLLVWHSRITFAQLNGRDRRLLLIRSASEALAAYFFFNALFNMPLANVTAIIQVVPLAVALAAWLFLREPLGWRRLSAILVGFCGVLLIVRPGGADFGAPSVFALLTVAMVTFRDLSTRVMAKNVPSSLVAFTTALGVTLFGLAGAVTETWVVPSPVAWVWLSGTVIFSFIGYYLIVLAMRTGELTFVAPFRYGALLSALVLGWFVLGEWPDTLTFVGGAIIVVTGVYTLYRERRYKLRMAAATSTNDA</sequence>
<dbReference type="Pfam" id="PF00892">
    <property type="entry name" value="EamA"/>
    <property type="match status" value="2"/>
</dbReference>
<feature type="transmembrane region" description="Helical" evidence="6">
    <location>
        <begin position="241"/>
        <end position="257"/>
    </location>
</feature>
<feature type="transmembrane region" description="Helical" evidence="6">
    <location>
        <begin position="36"/>
        <end position="55"/>
    </location>
</feature>
<dbReference type="EMBL" id="JAQZSM010000012">
    <property type="protein sequence ID" value="MDD7972144.1"/>
    <property type="molecule type" value="Genomic_DNA"/>
</dbReference>
<keyword evidence="9" id="KW-1185">Reference proteome</keyword>
<keyword evidence="3 6" id="KW-0812">Transmembrane</keyword>
<reference evidence="8" key="1">
    <citation type="submission" date="2023-02" db="EMBL/GenBank/DDBJ databases">
        <title>Description of Roseinatronobacter alkalisoli sp. nov., an alkaliphilic bacerium isolated from soda soil.</title>
        <authorList>
            <person name="Wei W."/>
        </authorList>
    </citation>
    <scope>NUCLEOTIDE SEQUENCE</scope>
    <source>
        <strain evidence="8">HJB301</strain>
    </source>
</reference>
<feature type="domain" description="EamA" evidence="7">
    <location>
        <begin position="152"/>
        <end position="279"/>
    </location>
</feature>
<feature type="domain" description="EamA" evidence="7">
    <location>
        <begin position="8"/>
        <end position="140"/>
    </location>
</feature>
<dbReference type="PANTHER" id="PTHR22911:SF6">
    <property type="entry name" value="SOLUTE CARRIER FAMILY 35 MEMBER G1"/>
    <property type="match status" value="1"/>
</dbReference>
<protein>
    <submittedName>
        <fullName evidence="8">DMT family transporter</fullName>
    </submittedName>
</protein>
<dbReference type="PANTHER" id="PTHR22911">
    <property type="entry name" value="ACYL-MALONYL CONDENSING ENZYME-RELATED"/>
    <property type="match status" value="1"/>
</dbReference>
<gene>
    <name evidence="8" type="ORF">PUT78_13640</name>
</gene>
<comment type="caution">
    <text evidence="8">The sequence shown here is derived from an EMBL/GenBank/DDBJ whole genome shotgun (WGS) entry which is preliminary data.</text>
</comment>
<evidence type="ECO:0000256" key="4">
    <source>
        <dbReference type="ARBA" id="ARBA00022989"/>
    </source>
</evidence>
<feature type="transmembrane region" description="Helical" evidence="6">
    <location>
        <begin position="209"/>
        <end position="229"/>
    </location>
</feature>
<name>A0ABT5TAP2_9RHOB</name>
<dbReference type="InterPro" id="IPR000620">
    <property type="entry name" value="EamA_dom"/>
</dbReference>
<evidence type="ECO:0000259" key="7">
    <source>
        <dbReference type="Pfam" id="PF00892"/>
    </source>
</evidence>
<dbReference type="InterPro" id="IPR037185">
    <property type="entry name" value="EmrE-like"/>
</dbReference>
<evidence type="ECO:0000313" key="9">
    <source>
        <dbReference type="Proteomes" id="UP001431784"/>
    </source>
</evidence>
<evidence type="ECO:0000313" key="8">
    <source>
        <dbReference type="EMBL" id="MDD7972144.1"/>
    </source>
</evidence>
<accession>A0ABT5TAP2</accession>
<proteinExistence type="inferred from homology"/>
<keyword evidence="4 6" id="KW-1133">Transmembrane helix</keyword>
<evidence type="ECO:0000256" key="6">
    <source>
        <dbReference type="SAM" id="Phobius"/>
    </source>
</evidence>
<feature type="transmembrane region" description="Helical" evidence="6">
    <location>
        <begin position="97"/>
        <end position="116"/>
    </location>
</feature>
<evidence type="ECO:0000256" key="5">
    <source>
        <dbReference type="ARBA" id="ARBA00023136"/>
    </source>
</evidence>
<feature type="transmembrane region" description="Helical" evidence="6">
    <location>
        <begin position="263"/>
        <end position="281"/>
    </location>
</feature>
<comment type="similarity">
    <text evidence="2">Belongs to the drug/metabolite transporter (DMT) superfamily. 10 TMS drug/metabolite exporter (DME) (TC 2.A.7.3) family.</text>
</comment>
<organism evidence="8 9">
    <name type="scientific">Roseinatronobacter alkalisoli</name>
    <dbReference type="NCBI Taxonomy" id="3028235"/>
    <lineage>
        <taxon>Bacteria</taxon>
        <taxon>Pseudomonadati</taxon>
        <taxon>Pseudomonadota</taxon>
        <taxon>Alphaproteobacteria</taxon>
        <taxon>Rhodobacterales</taxon>
        <taxon>Paracoccaceae</taxon>
        <taxon>Roseinatronobacter</taxon>
    </lineage>
</organism>
<feature type="transmembrane region" description="Helical" evidence="6">
    <location>
        <begin position="147"/>
        <end position="166"/>
    </location>
</feature>
<comment type="subcellular location">
    <subcellularLocation>
        <location evidence="1">Membrane</location>
        <topology evidence="1">Multi-pass membrane protein</topology>
    </subcellularLocation>
</comment>
<evidence type="ECO:0000256" key="3">
    <source>
        <dbReference type="ARBA" id="ARBA00022692"/>
    </source>
</evidence>
<feature type="transmembrane region" description="Helical" evidence="6">
    <location>
        <begin position="123"/>
        <end position="141"/>
    </location>
</feature>